<dbReference type="InterPro" id="IPR021858">
    <property type="entry name" value="Fun_TF"/>
</dbReference>
<dbReference type="PANTHER" id="PTHR24305">
    <property type="entry name" value="CYTOCHROME P450"/>
    <property type="match status" value="1"/>
</dbReference>
<dbReference type="SUPFAM" id="SSF54637">
    <property type="entry name" value="Thioesterase/thiol ester dehydrase-isomerase"/>
    <property type="match status" value="1"/>
</dbReference>
<keyword evidence="3 7" id="KW-0479">Metal-binding</keyword>
<evidence type="ECO:0000256" key="8">
    <source>
        <dbReference type="SAM" id="MobiDB-lite"/>
    </source>
</evidence>
<dbReference type="SUPFAM" id="SSF48264">
    <property type="entry name" value="Cytochrome P450"/>
    <property type="match status" value="1"/>
</dbReference>
<dbReference type="CDD" id="cd11061">
    <property type="entry name" value="CYP67-like"/>
    <property type="match status" value="1"/>
</dbReference>
<dbReference type="PROSITE" id="PS00086">
    <property type="entry name" value="CYTOCHROME_P450"/>
    <property type="match status" value="1"/>
</dbReference>
<keyword evidence="4" id="KW-0560">Oxidoreductase</keyword>
<dbReference type="CDD" id="cd12148">
    <property type="entry name" value="fungal_TF_MHR"/>
    <property type="match status" value="1"/>
</dbReference>
<feature type="compositionally biased region" description="Basic and acidic residues" evidence="8">
    <location>
        <begin position="630"/>
        <end position="639"/>
    </location>
</feature>
<reference evidence="11 12" key="1">
    <citation type="submission" date="2015-02" db="EMBL/GenBank/DDBJ databases">
        <title>Draft genome sequence of Aspergillus parasiticus SU-1.</title>
        <authorList>
            <person name="Yu J."/>
            <person name="Fedorova N."/>
            <person name="Yin Y."/>
            <person name="Losada L."/>
            <person name="Zafar N."/>
            <person name="Taujale R."/>
            <person name="Ehrlich K.C."/>
            <person name="Bhatnagar D."/>
            <person name="Cleveland T.E."/>
            <person name="Bennett J.W."/>
            <person name="Nierman W.C."/>
        </authorList>
    </citation>
    <scope>NUCLEOTIDE SEQUENCE [LARGE SCALE GENOMIC DNA]</scope>
    <source>
        <strain evidence="12">ATCC 56775 / NRRL 5862 / SRRC 143 / SU-1</strain>
    </source>
</reference>
<feature type="transmembrane region" description="Helical" evidence="9">
    <location>
        <begin position="6"/>
        <end position="24"/>
    </location>
</feature>
<evidence type="ECO:0000256" key="5">
    <source>
        <dbReference type="ARBA" id="ARBA00023004"/>
    </source>
</evidence>
<dbReference type="GO" id="GO:0016705">
    <property type="term" value="F:oxidoreductase activity, acting on paired donors, with incorporation or reduction of molecular oxygen"/>
    <property type="evidence" value="ECO:0007669"/>
    <property type="project" value="InterPro"/>
</dbReference>
<dbReference type="InterPro" id="IPR002401">
    <property type="entry name" value="Cyt_P450_E_grp-I"/>
</dbReference>
<dbReference type="OrthoDB" id="2789670at2759"/>
<keyword evidence="5 7" id="KW-0408">Iron</keyword>
<dbReference type="Pfam" id="PF03061">
    <property type="entry name" value="4HBT"/>
    <property type="match status" value="1"/>
</dbReference>
<dbReference type="PRINTS" id="PR00385">
    <property type="entry name" value="P450"/>
</dbReference>
<evidence type="ECO:0000256" key="6">
    <source>
        <dbReference type="ARBA" id="ARBA00023033"/>
    </source>
</evidence>
<evidence type="ECO:0000256" key="2">
    <source>
        <dbReference type="ARBA" id="ARBA00010617"/>
    </source>
</evidence>
<dbReference type="AlphaFoldDB" id="A0A0F0IFW2"/>
<dbReference type="STRING" id="1403190.A0A0F0IFW2"/>
<proteinExistence type="inferred from homology"/>
<comment type="caution">
    <text evidence="11">The sequence shown here is derived from an EMBL/GenBank/DDBJ whole genome shotgun (WGS) entry which is preliminary data.</text>
</comment>
<gene>
    <name evidence="11" type="ORF">P875_00021837</name>
</gene>
<comment type="cofactor">
    <cofactor evidence="1 7">
        <name>heme</name>
        <dbReference type="ChEBI" id="CHEBI:30413"/>
    </cofactor>
</comment>
<dbReference type="Pfam" id="PF00067">
    <property type="entry name" value="p450"/>
    <property type="match status" value="1"/>
</dbReference>
<dbReference type="EMBL" id="JZEE01000325">
    <property type="protein sequence ID" value="KJK66051.1"/>
    <property type="molecule type" value="Genomic_DNA"/>
</dbReference>
<keyword evidence="7" id="KW-0349">Heme</keyword>
<evidence type="ECO:0000313" key="12">
    <source>
        <dbReference type="Proteomes" id="UP000033540"/>
    </source>
</evidence>
<dbReference type="Proteomes" id="UP000033540">
    <property type="component" value="Unassembled WGS sequence"/>
</dbReference>
<dbReference type="PRINTS" id="PR00463">
    <property type="entry name" value="EP450I"/>
</dbReference>
<organism evidence="11 12">
    <name type="scientific">Aspergillus parasiticus (strain ATCC 56775 / NRRL 5862 / SRRC 143 / SU-1)</name>
    <dbReference type="NCBI Taxonomy" id="1403190"/>
    <lineage>
        <taxon>Eukaryota</taxon>
        <taxon>Fungi</taxon>
        <taxon>Dikarya</taxon>
        <taxon>Ascomycota</taxon>
        <taxon>Pezizomycotina</taxon>
        <taxon>Eurotiomycetes</taxon>
        <taxon>Eurotiomycetidae</taxon>
        <taxon>Eurotiales</taxon>
        <taxon>Aspergillaceae</taxon>
        <taxon>Aspergillus</taxon>
        <taxon>Aspergillus subgen. Circumdati</taxon>
    </lineage>
</organism>
<keyword evidence="9" id="KW-1133">Transmembrane helix</keyword>
<evidence type="ECO:0000256" key="9">
    <source>
        <dbReference type="SAM" id="Phobius"/>
    </source>
</evidence>
<keyword evidence="9" id="KW-0812">Transmembrane</keyword>
<dbReference type="InterPro" id="IPR029069">
    <property type="entry name" value="HotDog_dom_sf"/>
</dbReference>
<keyword evidence="6" id="KW-0503">Monooxygenase</keyword>
<dbReference type="GO" id="GO:0004497">
    <property type="term" value="F:monooxygenase activity"/>
    <property type="evidence" value="ECO:0007669"/>
    <property type="project" value="UniProtKB-KW"/>
</dbReference>
<dbReference type="Gene3D" id="3.10.129.10">
    <property type="entry name" value="Hotdog Thioesterase"/>
    <property type="match status" value="1"/>
</dbReference>
<evidence type="ECO:0000259" key="10">
    <source>
        <dbReference type="Pfam" id="PF03061"/>
    </source>
</evidence>
<keyword evidence="9" id="KW-0472">Membrane</keyword>
<evidence type="ECO:0000256" key="3">
    <source>
        <dbReference type="ARBA" id="ARBA00022723"/>
    </source>
</evidence>
<dbReference type="InterPro" id="IPR017972">
    <property type="entry name" value="Cyt_P450_CS"/>
</dbReference>
<evidence type="ECO:0000256" key="4">
    <source>
        <dbReference type="ARBA" id="ARBA00023002"/>
    </source>
</evidence>
<dbReference type="GO" id="GO:0005506">
    <property type="term" value="F:iron ion binding"/>
    <property type="evidence" value="ECO:0007669"/>
    <property type="project" value="InterPro"/>
</dbReference>
<accession>A0A0F0IFW2</accession>
<feature type="domain" description="Thioesterase" evidence="10">
    <location>
        <begin position="527"/>
        <end position="601"/>
    </location>
</feature>
<dbReference type="InterPro" id="IPR001128">
    <property type="entry name" value="Cyt_P450"/>
</dbReference>
<dbReference type="GO" id="GO:0020037">
    <property type="term" value="F:heme binding"/>
    <property type="evidence" value="ECO:0007669"/>
    <property type="project" value="InterPro"/>
</dbReference>
<comment type="similarity">
    <text evidence="2">Belongs to the cytochrome P450 family.</text>
</comment>
<evidence type="ECO:0000256" key="1">
    <source>
        <dbReference type="ARBA" id="ARBA00001971"/>
    </source>
</evidence>
<protein>
    <submittedName>
        <fullName evidence="11">Cytochrome P450</fullName>
    </submittedName>
</protein>
<evidence type="ECO:0000256" key="7">
    <source>
        <dbReference type="PIRSR" id="PIRSR602401-1"/>
    </source>
</evidence>
<dbReference type="InterPro" id="IPR006683">
    <property type="entry name" value="Thioestr_dom"/>
</dbReference>
<dbReference type="InterPro" id="IPR036396">
    <property type="entry name" value="Cyt_P450_sf"/>
</dbReference>
<dbReference type="InterPro" id="IPR050121">
    <property type="entry name" value="Cytochrome_P450_monoxygenase"/>
</dbReference>
<evidence type="ECO:0000313" key="11">
    <source>
        <dbReference type="EMBL" id="KJK66051.1"/>
    </source>
</evidence>
<dbReference type="CDD" id="cd03443">
    <property type="entry name" value="PaaI_thioesterase"/>
    <property type="match status" value="1"/>
</dbReference>
<name>A0A0F0IFW2_ASPPU</name>
<dbReference type="Gene3D" id="1.10.630.10">
    <property type="entry name" value="Cytochrome P450"/>
    <property type="match status" value="1"/>
</dbReference>
<sequence length="980" mass="110305">MALEKFFIVVFLCFALRPLLFYFYDSKKLRKYPNQNFLSGVTNLSSIRERLRRFRTRELYLQHRKHPIIRVAPNMLSFQDVKAIKDIYGLGSPCQKHEMYKLQNGEGYMNILNVIDREDHNRKRRMLSHAFSTKNLESWEFKITDKVEKLVAQFDRRARSQAWKNGPSQPSDSMVDVRYWFNLFTVDAIADIALSERLGMLESGSDVVKVGDPGEEDSAHRFIEDMHEAARAKSKIIGTLDWYYVLKEVFSFLSSRCRSQWACGGNVGQIVSHLAGKRLRRHENGENIDDFLSCLIDDKAGKSRNLDIGELKAETSILLDAGSETTAIALTHLLYYLIKNPNCFVKLRKEVSEAIAGDKVAPYAKVKSLPYLKACIEESLRLSPPLPRGLERVTPPAGAYIMGEFIPGNVGVSVPAYVAHRDPDLFPEPEAFLPERWFNNENIGKMRDAFIPFSAGGRACIGRNITMIEQQILVATLVHRYDFSLPSPDWTLQNEEAFNLWPVELPGIKSEGYIVMQIGAGVSGKDGVAHGGFLATLMDELTGGLVAALGLDHGLGIRTASLNTTYHKLLLAQGFIMARAEIVKVERRKVFVKAEIRDAAGNISGVGTEIPPEPNLDGQCTKGTSVCEPEPQRYGEHQVQEPQSTSGAGADCEVVSPPAESLITPEIVHLLRVYEKSIATWMDVFDSELTYQRRLLCMAPSSPLVLNAICALAARQLSLIGSSLTWLPVAEHYYGQAVHLLARLLNAYPSKMELAIVGTILLSSYELLAFPGLDYQRHFKGAHTIVDSIHAHKSASCLIRASFWIYARHEVAEALNRNSPTLHDPGSWPKFDLLEAEPAEDSFCNDVLRLTAETVCIVFGKTSRSRTKRRKRDLSTLQGELRSWLHICPEQWKGIEYTEDGNARYWFPRPSFGAALVFYHLSMLLLWHELEKAQEGPEDVNEMLVSLLWQYLRRSSHAPLFPDLDSDFGCRIKSTHIQGK</sequence>
<feature type="region of interest" description="Disordered" evidence="8">
    <location>
        <begin position="630"/>
        <end position="649"/>
    </location>
</feature>
<dbReference type="PANTHER" id="PTHR24305:SF172">
    <property type="entry name" value="P450, PUTATIVE (EUROFUNG)-RELATED"/>
    <property type="match status" value="1"/>
</dbReference>
<feature type="binding site" description="axial binding residue" evidence="7">
    <location>
        <position position="460"/>
    </location>
    <ligand>
        <name>heme</name>
        <dbReference type="ChEBI" id="CHEBI:30413"/>
    </ligand>
    <ligandPart>
        <name>Fe</name>
        <dbReference type="ChEBI" id="CHEBI:18248"/>
    </ligandPart>
</feature>
<dbReference type="Pfam" id="PF11951">
    <property type="entry name" value="Fungal_trans_2"/>
    <property type="match status" value="1"/>
</dbReference>